<keyword evidence="2" id="KW-1133">Transmembrane helix</keyword>
<dbReference type="AlphaFoldDB" id="A0A8H2VZZ6"/>
<evidence type="ECO:0000256" key="2">
    <source>
        <dbReference type="SAM" id="Phobius"/>
    </source>
</evidence>
<name>A0A8H2VZZ6_9HELO</name>
<feature type="transmembrane region" description="Helical" evidence="2">
    <location>
        <begin position="82"/>
        <end position="108"/>
    </location>
</feature>
<protein>
    <submittedName>
        <fullName evidence="3">79ba93f7-c383-41ca-a217-f921be1bbd7b</fullName>
    </submittedName>
</protein>
<dbReference type="Proteomes" id="UP000624404">
    <property type="component" value="Unassembled WGS sequence"/>
</dbReference>
<accession>A0A8H2VZZ6</accession>
<sequence length="113" mass="12654">MANTRTRNQQSPNLEDDDSVEGDLADLTPSAFKHPFVAPPPGAFKTSQITKNQILSEQRELKNWEERCSITKEAVIKTARTIIFSVMIAYLFAILWLAVVGSLGWFVIKKSVS</sequence>
<comment type="caution">
    <text evidence="3">The sequence shown here is derived from an EMBL/GenBank/DDBJ whole genome shotgun (WGS) entry which is preliminary data.</text>
</comment>
<feature type="region of interest" description="Disordered" evidence="1">
    <location>
        <begin position="1"/>
        <end position="26"/>
    </location>
</feature>
<evidence type="ECO:0000313" key="4">
    <source>
        <dbReference type="Proteomes" id="UP000624404"/>
    </source>
</evidence>
<dbReference type="EMBL" id="CAJHIA010000024">
    <property type="protein sequence ID" value="CAD6447201.1"/>
    <property type="molecule type" value="Genomic_DNA"/>
</dbReference>
<feature type="compositionally biased region" description="Acidic residues" evidence="1">
    <location>
        <begin position="14"/>
        <end position="24"/>
    </location>
</feature>
<evidence type="ECO:0000256" key="1">
    <source>
        <dbReference type="SAM" id="MobiDB-lite"/>
    </source>
</evidence>
<keyword evidence="2" id="KW-0472">Membrane</keyword>
<feature type="compositionally biased region" description="Polar residues" evidence="1">
    <location>
        <begin position="1"/>
        <end position="13"/>
    </location>
</feature>
<gene>
    <name evidence="3" type="ORF">SCLTRI_LOCUS6993</name>
</gene>
<organism evidence="3 4">
    <name type="scientific">Sclerotinia trifoliorum</name>
    <dbReference type="NCBI Taxonomy" id="28548"/>
    <lineage>
        <taxon>Eukaryota</taxon>
        <taxon>Fungi</taxon>
        <taxon>Dikarya</taxon>
        <taxon>Ascomycota</taxon>
        <taxon>Pezizomycotina</taxon>
        <taxon>Leotiomycetes</taxon>
        <taxon>Helotiales</taxon>
        <taxon>Sclerotiniaceae</taxon>
        <taxon>Sclerotinia</taxon>
    </lineage>
</organism>
<dbReference type="OrthoDB" id="10514878at2759"/>
<proteinExistence type="predicted"/>
<keyword evidence="4" id="KW-1185">Reference proteome</keyword>
<reference evidence="3" key="1">
    <citation type="submission" date="2020-10" db="EMBL/GenBank/DDBJ databases">
        <authorList>
            <person name="Kusch S."/>
        </authorList>
    </citation>
    <scope>NUCLEOTIDE SEQUENCE</scope>
    <source>
        <strain evidence="3">SwB9</strain>
    </source>
</reference>
<evidence type="ECO:0000313" key="3">
    <source>
        <dbReference type="EMBL" id="CAD6447201.1"/>
    </source>
</evidence>
<keyword evidence="2" id="KW-0812">Transmembrane</keyword>